<dbReference type="AlphaFoldDB" id="X8DK79"/>
<dbReference type="EMBL" id="JAOB01000013">
    <property type="protein sequence ID" value="EUA69062.1"/>
    <property type="molecule type" value="Genomic_DNA"/>
</dbReference>
<protein>
    <submittedName>
        <fullName evidence="2">Putative acyltransferase domain protein</fullName>
    </submittedName>
</protein>
<dbReference type="PATRIC" id="fig|1299334.3.peg.1739"/>
<dbReference type="GO" id="GO:0016746">
    <property type="term" value="F:acyltransferase activity"/>
    <property type="evidence" value="ECO:0007669"/>
    <property type="project" value="UniProtKB-KW"/>
</dbReference>
<organism evidence="2">
    <name type="scientific">Mycobacterium xenopi 4042</name>
    <dbReference type="NCBI Taxonomy" id="1299334"/>
    <lineage>
        <taxon>Bacteria</taxon>
        <taxon>Bacillati</taxon>
        <taxon>Actinomycetota</taxon>
        <taxon>Actinomycetes</taxon>
        <taxon>Mycobacteriales</taxon>
        <taxon>Mycobacteriaceae</taxon>
        <taxon>Mycobacterium</taxon>
    </lineage>
</organism>
<evidence type="ECO:0000313" key="2">
    <source>
        <dbReference type="EMBL" id="EUA69062.1"/>
    </source>
</evidence>
<feature type="transmembrane region" description="Helical" evidence="1">
    <location>
        <begin position="96"/>
        <end position="121"/>
    </location>
</feature>
<reference evidence="2" key="1">
    <citation type="submission" date="2014-01" db="EMBL/GenBank/DDBJ databases">
        <authorList>
            <person name="Brown-Elliot B."/>
            <person name="Wallace R."/>
            <person name="Lenaerts A."/>
            <person name="Ordway D."/>
            <person name="DeGroote M.A."/>
            <person name="Parker T."/>
            <person name="Sizemore C."/>
            <person name="Tallon L.J."/>
            <person name="Sadzewicz L.K."/>
            <person name="Sengamalay N."/>
            <person name="Fraser C.M."/>
            <person name="Hine E."/>
            <person name="Shefchek K.A."/>
            <person name="Das S.P."/>
            <person name="Tettelin H."/>
        </authorList>
    </citation>
    <scope>NUCLEOTIDE SEQUENCE [LARGE SCALE GENOMIC DNA]</scope>
    <source>
        <strain evidence="2">4042</strain>
    </source>
</reference>
<name>X8DK79_MYCXE</name>
<keyword evidence="2" id="KW-0808">Transferase</keyword>
<keyword evidence="1" id="KW-1133">Transmembrane helix</keyword>
<sequence>MPWWVNPYLVVLGWWRRRRSRWRWRGLTCRRRGRSSRCRPGVGAGCRGLVALSAAQWRRLPTLPAVVAGWGGLGLIVLSCHQLGATTPYPGTAALLPVLGTALVIGAGCASSGMGVGRVLSLPGLRAIGRVSYSWYLWHWPVLLLMPPLLGPSAGLAGRLAAVVVSAG</sequence>
<keyword evidence="1" id="KW-0472">Membrane</keyword>
<gene>
    <name evidence="2" type="ORF">I553_2250</name>
</gene>
<proteinExistence type="predicted"/>
<keyword evidence="2" id="KW-0012">Acyltransferase</keyword>
<keyword evidence="1" id="KW-0812">Transmembrane</keyword>
<comment type="caution">
    <text evidence="2">The sequence shown here is derived from an EMBL/GenBank/DDBJ whole genome shotgun (WGS) entry which is preliminary data.</text>
</comment>
<feature type="transmembrane region" description="Helical" evidence="1">
    <location>
        <begin position="63"/>
        <end position="84"/>
    </location>
</feature>
<evidence type="ECO:0000256" key="1">
    <source>
        <dbReference type="SAM" id="Phobius"/>
    </source>
</evidence>
<feature type="transmembrane region" description="Helical" evidence="1">
    <location>
        <begin position="133"/>
        <end position="150"/>
    </location>
</feature>
<accession>X8DK79</accession>